<organism evidence="1">
    <name type="scientific">Rhizophora mucronata</name>
    <name type="common">Asiatic mangrove</name>
    <dbReference type="NCBI Taxonomy" id="61149"/>
    <lineage>
        <taxon>Eukaryota</taxon>
        <taxon>Viridiplantae</taxon>
        <taxon>Streptophyta</taxon>
        <taxon>Embryophyta</taxon>
        <taxon>Tracheophyta</taxon>
        <taxon>Spermatophyta</taxon>
        <taxon>Magnoliopsida</taxon>
        <taxon>eudicotyledons</taxon>
        <taxon>Gunneridae</taxon>
        <taxon>Pentapetalae</taxon>
        <taxon>rosids</taxon>
        <taxon>fabids</taxon>
        <taxon>Malpighiales</taxon>
        <taxon>Rhizophoraceae</taxon>
        <taxon>Rhizophora</taxon>
    </lineage>
</organism>
<evidence type="ECO:0000313" key="1">
    <source>
        <dbReference type="EMBL" id="MBX38261.1"/>
    </source>
</evidence>
<accession>A0A2P2N6Y5</accession>
<dbReference type="AlphaFoldDB" id="A0A2P2N6Y5"/>
<name>A0A2P2N6Y5_RHIMU</name>
<protein>
    <submittedName>
        <fullName evidence="1">Uncharacterized protein</fullName>
    </submittedName>
</protein>
<dbReference type="EMBL" id="GGEC01057777">
    <property type="protein sequence ID" value="MBX38261.1"/>
    <property type="molecule type" value="Transcribed_RNA"/>
</dbReference>
<reference evidence="1" key="1">
    <citation type="submission" date="2018-02" db="EMBL/GenBank/DDBJ databases">
        <title>Rhizophora mucronata_Transcriptome.</title>
        <authorList>
            <person name="Meera S.P."/>
            <person name="Sreeshan A."/>
            <person name="Augustine A."/>
        </authorList>
    </citation>
    <scope>NUCLEOTIDE SEQUENCE</scope>
    <source>
        <tissue evidence="1">Leaf</tissue>
    </source>
</reference>
<sequence>MTRIFTWQSLERVDSNQHYNLLRGPEVAAETMTCPGAKISGLAIIHVYTIMKPSFLKVTGTWLAPMTAKPVYVTNTLY</sequence>
<proteinExistence type="predicted"/>